<keyword evidence="2" id="KW-0732">Signal</keyword>
<evidence type="ECO:0000313" key="4">
    <source>
        <dbReference type="EMBL" id="ADY35197.1"/>
    </source>
</evidence>
<dbReference type="eggNOG" id="ENOG5033R7Z">
    <property type="taxonomic scope" value="Bacteria"/>
</dbReference>
<evidence type="ECO:0000313" key="5">
    <source>
        <dbReference type="Proteomes" id="UP000007486"/>
    </source>
</evidence>
<evidence type="ECO:0000256" key="2">
    <source>
        <dbReference type="SAM" id="SignalP"/>
    </source>
</evidence>
<dbReference type="InterPro" id="IPR047786">
    <property type="entry name" value="Mfa1_fim"/>
</dbReference>
<dbReference type="OrthoDB" id="1095847at2"/>
<dbReference type="AlphaFoldDB" id="F0R0G1"/>
<evidence type="ECO:0000259" key="3">
    <source>
        <dbReference type="Pfam" id="PF15495"/>
    </source>
</evidence>
<feature type="signal peptide" evidence="2">
    <location>
        <begin position="1"/>
        <end position="21"/>
    </location>
</feature>
<dbReference type="Gene3D" id="2.60.40.3690">
    <property type="match status" value="2"/>
</dbReference>
<feature type="compositionally biased region" description="Acidic residues" evidence="1">
    <location>
        <begin position="510"/>
        <end position="527"/>
    </location>
</feature>
<dbReference type="GO" id="GO:0009418">
    <property type="term" value="C:pilus shaft"/>
    <property type="evidence" value="ECO:0007669"/>
    <property type="project" value="InterPro"/>
</dbReference>
<feature type="region of interest" description="Disordered" evidence="1">
    <location>
        <begin position="501"/>
        <end position="527"/>
    </location>
</feature>
<protein>
    <recommendedName>
        <fullName evidence="3">Minor fimbrium subunit Mfa1 C-terminal domain-containing protein</fullName>
    </recommendedName>
</protein>
<dbReference type="KEGG" id="bsa:Bacsa_0601"/>
<gene>
    <name evidence="4" type="ordered locus">Bacsa_0601</name>
</gene>
<feature type="chain" id="PRO_5003255465" description="Minor fimbrium subunit Mfa1 C-terminal domain-containing protein" evidence="2">
    <location>
        <begin position="22"/>
        <end position="548"/>
    </location>
</feature>
<evidence type="ECO:0000256" key="1">
    <source>
        <dbReference type="SAM" id="MobiDB-lite"/>
    </source>
</evidence>
<dbReference type="EMBL" id="CP002530">
    <property type="protein sequence ID" value="ADY35197.1"/>
    <property type="molecule type" value="Genomic_DNA"/>
</dbReference>
<proteinExistence type="predicted"/>
<dbReference type="Pfam" id="PF15495">
    <property type="entry name" value="Fimbrillin_C"/>
    <property type="match status" value="1"/>
</dbReference>
<organism evidence="4 5">
    <name type="scientific">Phocaeicola salanitronis (strain DSM 18170 / JCM 13657 / CCUG 60908 / BL78)</name>
    <name type="common">Bacteroides salanitronis</name>
    <dbReference type="NCBI Taxonomy" id="667015"/>
    <lineage>
        <taxon>Bacteria</taxon>
        <taxon>Pseudomonadati</taxon>
        <taxon>Bacteroidota</taxon>
        <taxon>Bacteroidia</taxon>
        <taxon>Bacteroidales</taxon>
        <taxon>Bacteroidaceae</taxon>
        <taxon>Phocaeicola</taxon>
    </lineage>
</organism>
<dbReference type="STRING" id="667015.Bacsa_0601"/>
<dbReference type="NCBIfam" id="NF038041">
    <property type="entry name" value="fim_Mfa1_fam"/>
    <property type="match status" value="1"/>
</dbReference>
<sequence length="548" mass="60805">MKRWSYLFMAMGIATAFSACSDEVDLSANNGGGTEESTSQVFMQFNLELPAVSRSTTTSDDDDDYVSSDAGVEIGKDYENQVSEVLVVITDATDDKFITKSSVVTATPTANNTTYVVPFSTTALTSYVGKSVNVYVYCNPTQELKEAESINVNMMTYALKSETDETIWTNNKFLMTNADDDYERTLPANLDDYRVETNPFDLETIKVERAAARFDYKSTVTDETYTLMEDEEGKPEVTVTLTDMALVNLSKEFYYLRRVSADGTNTSATIGGTEVGGTSANYVVDTDADWKSSYSSGSESDHFYYIYQPNDASASTYDWDRITDVTGTNGTDDNNNSWNTDNSKGDYKIWCYATENTIPAQVSNQKKGITTGVAFKGEIKGVSEGMKTLLNGTNTVYVFDNILWGTWENVEKAAEATESDKTTLANPSLAAAYNEATKEGYTDAKAVAAGFTIFRPNTTGKYEVLYYYWNRHNDNNNNGSMGPMEFAVVRNNVYKLSVTGVDKFGHPTDPDDDPDPENPEDPDEEDDVYFKVAVEVLPWVVRINNIEF</sequence>
<name>F0R0G1_PHOSB</name>
<keyword evidence="5" id="KW-1185">Reference proteome</keyword>
<feature type="domain" description="Minor fimbrium subunit Mfa1 C-terminal" evidence="3">
    <location>
        <begin position="465"/>
        <end position="544"/>
    </location>
</feature>
<accession>F0R0G1</accession>
<dbReference type="PROSITE" id="PS51257">
    <property type="entry name" value="PROKAR_LIPOPROTEIN"/>
    <property type="match status" value="1"/>
</dbReference>
<reference evidence="4 5" key="1">
    <citation type="journal article" date="2011" name="Stand. Genomic Sci.">
        <title>Complete genome sequence of Bacteroides salanitronis type strain (BL78).</title>
        <authorList>
            <person name="Gronow S."/>
            <person name="Held B."/>
            <person name="Lucas S."/>
            <person name="Lapidus A."/>
            <person name="Del Rio T.G."/>
            <person name="Nolan M."/>
            <person name="Tice H."/>
            <person name="Deshpande S."/>
            <person name="Cheng J.F."/>
            <person name="Pitluck S."/>
            <person name="Liolios K."/>
            <person name="Pagani I."/>
            <person name="Ivanova N."/>
            <person name="Mavromatis K."/>
            <person name="Pati A."/>
            <person name="Tapia R."/>
            <person name="Han C."/>
            <person name="Goodwin L."/>
            <person name="Chen A."/>
            <person name="Palaniappan K."/>
            <person name="Land M."/>
            <person name="Hauser L."/>
            <person name="Chang Y.J."/>
            <person name="Jeffries C.D."/>
            <person name="Brambilla E.M."/>
            <person name="Rohde M."/>
            <person name="Goker M."/>
            <person name="Detter J.C."/>
            <person name="Woyke T."/>
            <person name="Bristow J."/>
            <person name="Markowitz V."/>
            <person name="Hugenholtz P."/>
            <person name="Kyrpides N.C."/>
            <person name="Klenk H.P."/>
            <person name="Eisen J.A."/>
        </authorList>
    </citation>
    <scope>NUCLEOTIDE SEQUENCE [LARGE SCALE GENOMIC DNA]</scope>
    <source>
        <strain evidence="4 5">DSM 18170</strain>
    </source>
</reference>
<dbReference type="Proteomes" id="UP000007486">
    <property type="component" value="Chromosome"/>
</dbReference>
<dbReference type="HOGENOM" id="CLU_424939_0_0_10"/>
<dbReference type="InterPro" id="IPR029140">
    <property type="entry name" value="Mfa1_C"/>
</dbReference>
<dbReference type="RefSeq" id="WP_013616655.1">
    <property type="nucleotide sequence ID" value="NC_015164.1"/>
</dbReference>